<dbReference type="Proteomes" id="UP000221837">
    <property type="component" value="Genome"/>
</dbReference>
<dbReference type="EMBL" id="KY630187">
    <property type="protein sequence ID" value="AQW89018.1"/>
    <property type="molecule type" value="Genomic_DNA"/>
</dbReference>
<proteinExistence type="predicted"/>
<gene>
    <name evidence="1" type="ORF">BF_0493</name>
</gene>
<keyword evidence="2" id="KW-1185">Reference proteome</keyword>
<name>A0A1S6UBA5_9CAUD</name>
<dbReference type="OrthoDB" id="20838at10239"/>
<accession>A0A1S6UBA5</accession>
<sequence>MSAVLATNMTNNMSNRAGYLTFNEIMDENLMYYTFKDCIKYNKEGFHSWICYWEGSPIAVQCTVKASVLANGFTKVAILSKELKTIDEIGMYPAKQHHCLGHVINGRFLNEKGVQSFVTKSMVDGLPVEVAQSNTVLKSSDKKVLSASEVDHFKKVMAENWGCTFK</sequence>
<protein>
    <submittedName>
        <fullName evidence="1">Uncharacterized protein</fullName>
    </submittedName>
</protein>
<evidence type="ECO:0000313" key="1">
    <source>
        <dbReference type="EMBL" id="AQW89018.1"/>
    </source>
</evidence>
<reference evidence="1" key="1">
    <citation type="submission" date="2017-02" db="EMBL/GenBank/DDBJ databases">
        <title>Genome sequence of Serratia marcescens phage BF.</title>
        <authorList>
            <person name="Casey E."/>
            <person name="Fitzgerald B."/>
            <person name="Mahony J."/>
            <person name="Lugli G."/>
            <person name="Ventura M."/>
            <person name="van Sinderen D."/>
        </authorList>
    </citation>
    <scope>NUCLEOTIDE SEQUENCE [LARGE SCALE GENOMIC DNA]</scope>
</reference>
<organism evidence="1 2">
    <name type="scientific">Serratia phage BF</name>
    <dbReference type="NCBI Taxonomy" id="1962671"/>
    <lineage>
        <taxon>Viruses</taxon>
        <taxon>Duplodnaviria</taxon>
        <taxon>Heunggongvirae</taxon>
        <taxon>Uroviricota</taxon>
        <taxon>Caudoviricetes</taxon>
        <taxon>Eneladusvirus</taxon>
        <taxon>Eneladusvirus BF</taxon>
    </lineage>
</organism>
<evidence type="ECO:0000313" key="2">
    <source>
        <dbReference type="Proteomes" id="UP000221837"/>
    </source>
</evidence>